<reference evidence="1 2" key="1">
    <citation type="submission" date="2015-01" db="EMBL/GenBank/DDBJ databases">
        <authorList>
            <person name="MANFREDI Pablo"/>
        </authorList>
    </citation>
    <scope>NUCLEOTIDE SEQUENCE [LARGE SCALE GENOMIC DNA]</scope>
    <source>
        <strain evidence="1 2">Ccy74</strain>
    </source>
</reference>
<dbReference type="AlphaFoldDB" id="A0A0B7HQX2"/>
<evidence type="ECO:0008006" key="3">
    <source>
        <dbReference type="Google" id="ProtNLM"/>
    </source>
</evidence>
<gene>
    <name evidence="1" type="ORF">CCYN74_90064</name>
</gene>
<name>A0A0B7HQX2_9FLAO</name>
<dbReference type="EMBL" id="CDOG01000089">
    <property type="protein sequence ID" value="CEN42101.1"/>
    <property type="molecule type" value="Genomic_DNA"/>
</dbReference>
<sequence>MEETNEKTTYNVTKTCQCGNKDSFPITKIEAAFELFDDKKLWKETPCSKCGSTKTISVSHSIPKIDQELFTIWSENPNYYFMEQDEDLILAEMDNLKLLLESFDDQSFPIEKKYIVVNALCILLYNNIKLPDEKYSKEKKQNMIENKTKVLFELQKRKDEVLKHKDAVWSYIWDKIEDIINK</sequence>
<organism evidence="1 2">
    <name type="scientific">Capnocytophaga cynodegmi</name>
    <dbReference type="NCBI Taxonomy" id="28189"/>
    <lineage>
        <taxon>Bacteria</taxon>
        <taxon>Pseudomonadati</taxon>
        <taxon>Bacteroidota</taxon>
        <taxon>Flavobacteriia</taxon>
        <taxon>Flavobacteriales</taxon>
        <taxon>Flavobacteriaceae</taxon>
        <taxon>Capnocytophaga</taxon>
    </lineage>
</organism>
<dbReference type="RefSeq" id="WP_018279978.1">
    <property type="nucleotide sequence ID" value="NZ_CDOF01000040.1"/>
</dbReference>
<evidence type="ECO:0000313" key="1">
    <source>
        <dbReference type="EMBL" id="CEN42101.1"/>
    </source>
</evidence>
<proteinExistence type="predicted"/>
<evidence type="ECO:0000313" key="2">
    <source>
        <dbReference type="Proteomes" id="UP000038083"/>
    </source>
</evidence>
<accession>A0A0B7HQX2</accession>
<protein>
    <recommendedName>
        <fullName evidence="3">CpXC domain-containing protein</fullName>
    </recommendedName>
</protein>
<dbReference type="OrthoDB" id="1429679at2"/>
<dbReference type="Proteomes" id="UP000038083">
    <property type="component" value="Unassembled WGS sequence"/>
</dbReference>